<evidence type="ECO:0000256" key="1">
    <source>
        <dbReference type="ARBA" id="ARBA00004651"/>
    </source>
</evidence>
<feature type="domain" description="MacB-like periplasmic core" evidence="9">
    <location>
        <begin position="200"/>
        <end position="417"/>
    </location>
</feature>
<dbReference type="InterPro" id="IPR003838">
    <property type="entry name" value="ABC3_permease_C"/>
</dbReference>
<dbReference type="PANTHER" id="PTHR30572">
    <property type="entry name" value="MEMBRANE COMPONENT OF TRANSPORTER-RELATED"/>
    <property type="match status" value="1"/>
</dbReference>
<dbReference type="Pfam" id="PF02687">
    <property type="entry name" value="FtsX"/>
    <property type="match status" value="1"/>
</dbReference>
<dbReference type="Pfam" id="PF12704">
    <property type="entry name" value="MacB_PCD"/>
    <property type="match status" value="1"/>
</dbReference>
<organism evidence="10 11">
    <name type="scientific">Candidatus Azambacteria bacterium RIFCSPLOWO2_01_FULL_46_25</name>
    <dbReference type="NCBI Taxonomy" id="1797298"/>
    <lineage>
        <taxon>Bacteria</taxon>
        <taxon>Candidatus Azamiibacteriota</taxon>
    </lineage>
</organism>
<dbReference type="AlphaFoldDB" id="A0A1F5BU25"/>
<dbReference type="Proteomes" id="UP000176650">
    <property type="component" value="Unassembled WGS sequence"/>
</dbReference>
<comment type="caution">
    <text evidence="10">The sequence shown here is derived from an EMBL/GenBank/DDBJ whole genome shotgun (WGS) entry which is preliminary data.</text>
</comment>
<keyword evidence="4 7" id="KW-1133">Transmembrane helix</keyword>
<feature type="domain" description="ABC3 transporter permease C-terminal" evidence="8">
    <location>
        <begin position="447"/>
        <end position="571"/>
    </location>
</feature>
<evidence type="ECO:0000259" key="8">
    <source>
        <dbReference type="Pfam" id="PF02687"/>
    </source>
</evidence>
<feature type="transmembrane region" description="Helical" evidence="7">
    <location>
        <begin position="542"/>
        <end position="561"/>
    </location>
</feature>
<feature type="transmembrane region" description="Helical" evidence="7">
    <location>
        <begin position="201"/>
        <end position="224"/>
    </location>
</feature>
<keyword evidence="2" id="KW-1003">Cell membrane</keyword>
<feature type="transmembrane region" description="Helical" evidence="7">
    <location>
        <begin position="120"/>
        <end position="143"/>
    </location>
</feature>
<dbReference type="STRING" id="1797298.A2988_01350"/>
<dbReference type="EMBL" id="MEYS01000002">
    <property type="protein sequence ID" value="OGD34110.1"/>
    <property type="molecule type" value="Genomic_DNA"/>
</dbReference>
<sequence length="578" mass="63426">MRDWQNELDSYIKKMFALGYSKREIKDALSGVGWTDDLIVRGMRRIEKAGEPFLLLEESDQKKHAQEFLLPAPPPRDAMLLIGAASWTTRIGIRKKSFLKAVWLTIAFFTEKIFDSAEIIYAALLRAVLFPLVLFSIAGKGLWHMASKARARKEKGAQENNIAVKEAHSAQAIQKFPEHVLARDIVKLAGRMFRARRLRTFLTILGMSVGIGTILFLVSFGYGIQNVLFERITTEEALLALDAFPPSDNALIMADDALVEKIKSMAHVKEVSMLALLSSEMALDNFTAAGALYAVDAGYLKLSGLRPLAGTLLQNKSEYETVISSATLKLLNFNDPKEALGKELKFSVSLPLDKESGETEVFELEHSYVIAGVLDDPFSVFAYLPFGALAGRAQLSYAQLKIKVDMPESLNEVRDQVLAQGLLVSALSETVSQAKKIFNIITIILGLFGIITLVVSAIGMLNTMTIALLERTQEVGIMKAVGASNLDIWKLFLAEAMIMGFLGGVGGIIMGFVTAQAFNYGINVLAEAFGGQSLNLFQSPVWFVLTIIVFSSAVGVVTGLWPARRASKLDPLEALKYK</sequence>
<dbReference type="PANTHER" id="PTHR30572:SF4">
    <property type="entry name" value="ABC TRANSPORTER PERMEASE YTRF"/>
    <property type="match status" value="1"/>
</dbReference>
<evidence type="ECO:0000259" key="9">
    <source>
        <dbReference type="Pfam" id="PF12704"/>
    </source>
</evidence>
<reference evidence="10 11" key="1">
    <citation type="journal article" date="2016" name="Nat. Commun.">
        <title>Thousands of microbial genomes shed light on interconnected biogeochemical processes in an aquifer system.</title>
        <authorList>
            <person name="Anantharaman K."/>
            <person name="Brown C.T."/>
            <person name="Hug L.A."/>
            <person name="Sharon I."/>
            <person name="Castelle C.J."/>
            <person name="Probst A.J."/>
            <person name="Thomas B.C."/>
            <person name="Singh A."/>
            <person name="Wilkins M.J."/>
            <person name="Karaoz U."/>
            <person name="Brodie E.L."/>
            <person name="Williams K.H."/>
            <person name="Hubbard S.S."/>
            <person name="Banfield J.F."/>
        </authorList>
    </citation>
    <scope>NUCLEOTIDE SEQUENCE [LARGE SCALE GENOMIC DNA]</scope>
</reference>
<keyword evidence="3 7" id="KW-0812">Transmembrane</keyword>
<dbReference type="InterPro" id="IPR025857">
    <property type="entry name" value="MacB_PCD"/>
</dbReference>
<dbReference type="GO" id="GO:0005886">
    <property type="term" value="C:plasma membrane"/>
    <property type="evidence" value="ECO:0007669"/>
    <property type="project" value="UniProtKB-SubCell"/>
</dbReference>
<protein>
    <recommendedName>
        <fullName evidence="12">ABC3 transporter permease protein domain-containing protein</fullName>
    </recommendedName>
</protein>
<feature type="transmembrane region" description="Helical" evidence="7">
    <location>
        <begin position="498"/>
        <end position="522"/>
    </location>
</feature>
<accession>A0A1F5BU25</accession>
<evidence type="ECO:0000313" key="11">
    <source>
        <dbReference type="Proteomes" id="UP000176650"/>
    </source>
</evidence>
<dbReference type="InterPro" id="IPR050250">
    <property type="entry name" value="Macrolide_Exporter_MacB"/>
</dbReference>
<evidence type="ECO:0000256" key="7">
    <source>
        <dbReference type="SAM" id="Phobius"/>
    </source>
</evidence>
<evidence type="ECO:0000313" key="10">
    <source>
        <dbReference type="EMBL" id="OGD34110.1"/>
    </source>
</evidence>
<dbReference type="GO" id="GO:0022857">
    <property type="term" value="F:transmembrane transporter activity"/>
    <property type="evidence" value="ECO:0007669"/>
    <property type="project" value="TreeGrafter"/>
</dbReference>
<gene>
    <name evidence="10" type="ORF">A2988_01350</name>
</gene>
<comment type="similarity">
    <text evidence="6">Belongs to the ABC-4 integral membrane protein family.</text>
</comment>
<evidence type="ECO:0000256" key="6">
    <source>
        <dbReference type="ARBA" id="ARBA00038076"/>
    </source>
</evidence>
<evidence type="ECO:0008006" key="12">
    <source>
        <dbReference type="Google" id="ProtNLM"/>
    </source>
</evidence>
<evidence type="ECO:0000256" key="5">
    <source>
        <dbReference type="ARBA" id="ARBA00023136"/>
    </source>
</evidence>
<proteinExistence type="inferred from homology"/>
<evidence type="ECO:0000256" key="2">
    <source>
        <dbReference type="ARBA" id="ARBA00022475"/>
    </source>
</evidence>
<name>A0A1F5BU25_9BACT</name>
<evidence type="ECO:0000256" key="3">
    <source>
        <dbReference type="ARBA" id="ARBA00022692"/>
    </source>
</evidence>
<comment type="subcellular location">
    <subcellularLocation>
        <location evidence="1">Cell membrane</location>
        <topology evidence="1">Multi-pass membrane protein</topology>
    </subcellularLocation>
</comment>
<evidence type="ECO:0000256" key="4">
    <source>
        <dbReference type="ARBA" id="ARBA00022989"/>
    </source>
</evidence>
<keyword evidence="5 7" id="KW-0472">Membrane</keyword>
<feature type="transmembrane region" description="Helical" evidence="7">
    <location>
        <begin position="437"/>
        <end position="461"/>
    </location>
</feature>